<dbReference type="InterPro" id="IPR003594">
    <property type="entry name" value="HATPase_dom"/>
</dbReference>
<dbReference type="GO" id="GO:0005524">
    <property type="term" value="F:ATP binding"/>
    <property type="evidence" value="ECO:0007669"/>
    <property type="project" value="UniProtKB-KW"/>
</dbReference>
<dbReference type="AlphaFoldDB" id="A0A927GS22"/>
<keyword evidence="1" id="KW-0418">Kinase</keyword>
<comment type="caution">
    <text evidence="3">The sequence shown here is derived from an EMBL/GenBank/DDBJ whole genome shotgun (WGS) entry which is preliminary data.</text>
</comment>
<feature type="domain" description="Histidine kinase/HSP90-like ATPase" evidence="2">
    <location>
        <begin position="19"/>
        <end position="141"/>
    </location>
</feature>
<keyword evidence="1" id="KW-0723">Serine/threonine-protein kinase</keyword>
<dbReference type="Gene3D" id="3.30.565.10">
    <property type="entry name" value="Histidine kinase-like ATPase, C-terminal domain"/>
    <property type="match status" value="1"/>
</dbReference>
<evidence type="ECO:0000259" key="2">
    <source>
        <dbReference type="Pfam" id="PF13581"/>
    </source>
</evidence>
<dbReference type="Pfam" id="PF13581">
    <property type="entry name" value="HATPase_c_2"/>
    <property type="match status" value="1"/>
</dbReference>
<evidence type="ECO:0000313" key="4">
    <source>
        <dbReference type="Proteomes" id="UP000621560"/>
    </source>
</evidence>
<keyword evidence="1" id="KW-0808">Transferase</keyword>
<organism evidence="3 4">
    <name type="scientific">Paenibacillus sabuli</name>
    <dbReference type="NCBI Taxonomy" id="2772509"/>
    <lineage>
        <taxon>Bacteria</taxon>
        <taxon>Bacillati</taxon>
        <taxon>Bacillota</taxon>
        <taxon>Bacilli</taxon>
        <taxon>Bacillales</taxon>
        <taxon>Paenibacillaceae</taxon>
        <taxon>Paenibacillus</taxon>
    </lineage>
</organism>
<dbReference type="EMBL" id="JACXIZ010000020">
    <property type="protein sequence ID" value="MBD2846093.1"/>
    <property type="molecule type" value="Genomic_DNA"/>
</dbReference>
<dbReference type="CDD" id="cd16936">
    <property type="entry name" value="HATPase_RsbW-like"/>
    <property type="match status" value="1"/>
</dbReference>
<dbReference type="RefSeq" id="WP_190918225.1">
    <property type="nucleotide sequence ID" value="NZ_JACXIZ010000020.1"/>
</dbReference>
<keyword evidence="4" id="KW-1185">Reference proteome</keyword>
<dbReference type="GO" id="GO:0004674">
    <property type="term" value="F:protein serine/threonine kinase activity"/>
    <property type="evidence" value="ECO:0007669"/>
    <property type="project" value="UniProtKB-KW"/>
</dbReference>
<evidence type="ECO:0000256" key="1">
    <source>
        <dbReference type="ARBA" id="ARBA00022527"/>
    </source>
</evidence>
<evidence type="ECO:0000313" key="3">
    <source>
        <dbReference type="EMBL" id="MBD2846093.1"/>
    </source>
</evidence>
<dbReference type="InterPro" id="IPR036890">
    <property type="entry name" value="HATPase_C_sf"/>
</dbReference>
<dbReference type="InterPro" id="IPR050267">
    <property type="entry name" value="Anti-sigma-factor_SerPK"/>
</dbReference>
<proteinExistence type="predicted"/>
<keyword evidence="3" id="KW-0547">Nucleotide-binding</keyword>
<name>A0A927GS22_9BACL</name>
<reference evidence="3" key="1">
    <citation type="submission" date="2020-09" db="EMBL/GenBank/DDBJ databases">
        <title>A novel bacterium of genus Paenibacillus, isolated from South China Sea.</title>
        <authorList>
            <person name="Huang H."/>
            <person name="Mo K."/>
            <person name="Hu Y."/>
        </authorList>
    </citation>
    <scope>NUCLEOTIDE SEQUENCE</scope>
    <source>
        <strain evidence="3">IB182496</strain>
    </source>
</reference>
<gene>
    <name evidence="3" type="ORF">IDH44_12885</name>
</gene>
<dbReference type="PANTHER" id="PTHR35526">
    <property type="entry name" value="ANTI-SIGMA-F FACTOR RSBW-RELATED"/>
    <property type="match status" value="1"/>
</dbReference>
<sequence length="155" mass="17678">MAGYEQRGPHALKLRLMNRMEELEKLHEALGRFGGACGFTEDQVFRVSLACEEIVMNIITYGYPEGGEHEIVLTAESLPGEVRLTVRDDGRAFNPLEVQTPDTTLKLDERPVGGLGIHFVRRLMDEIRYSREEGINILQLTMRHEEEGMRNEHTP</sequence>
<dbReference type="SUPFAM" id="SSF55874">
    <property type="entry name" value="ATPase domain of HSP90 chaperone/DNA topoisomerase II/histidine kinase"/>
    <property type="match status" value="1"/>
</dbReference>
<accession>A0A927GS22</accession>
<dbReference type="Proteomes" id="UP000621560">
    <property type="component" value="Unassembled WGS sequence"/>
</dbReference>
<protein>
    <submittedName>
        <fullName evidence="3">ATP-binding protein</fullName>
    </submittedName>
</protein>
<dbReference type="PANTHER" id="PTHR35526:SF6">
    <property type="entry name" value="SLR1861 PROTEIN"/>
    <property type="match status" value="1"/>
</dbReference>
<keyword evidence="3" id="KW-0067">ATP-binding</keyword>